<comment type="caution">
    <text evidence="3">The sequence shown here is derived from an EMBL/GenBank/DDBJ whole genome shotgun (WGS) entry which is preliminary data.</text>
</comment>
<dbReference type="InterPro" id="IPR001810">
    <property type="entry name" value="F-box_dom"/>
</dbReference>
<keyword evidence="4" id="KW-1185">Reference proteome</keyword>
<dbReference type="InterPro" id="IPR016024">
    <property type="entry name" value="ARM-type_fold"/>
</dbReference>
<dbReference type="SUPFAM" id="SSF48371">
    <property type="entry name" value="ARM repeat"/>
    <property type="match status" value="1"/>
</dbReference>
<dbReference type="Gene3D" id="1.25.10.10">
    <property type="entry name" value="Leucine-rich Repeat Variant"/>
    <property type="match status" value="1"/>
</dbReference>
<feature type="domain" description="F-box" evidence="2">
    <location>
        <begin position="17"/>
        <end position="53"/>
    </location>
</feature>
<dbReference type="InterPro" id="IPR036047">
    <property type="entry name" value="F-box-like_dom_sf"/>
</dbReference>
<accession>A0AAD8MHQ5</accession>
<feature type="region of interest" description="Disordered" evidence="1">
    <location>
        <begin position="536"/>
        <end position="557"/>
    </location>
</feature>
<dbReference type="Proteomes" id="UP001237642">
    <property type="component" value="Unassembled WGS sequence"/>
</dbReference>
<evidence type="ECO:0000256" key="1">
    <source>
        <dbReference type="SAM" id="MobiDB-lite"/>
    </source>
</evidence>
<dbReference type="Pfam" id="PF13646">
    <property type="entry name" value="HEAT_2"/>
    <property type="match status" value="1"/>
</dbReference>
<dbReference type="PANTHER" id="PTHR12697:SF5">
    <property type="entry name" value="DEOXYHYPUSINE HYDROXYLASE"/>
    <property type="match status" value="1"/>
</dbReference>
<protein>
    <submittedName>
        <fullName evidence="3">FBD domain-containing protein</fullName>
    </submittedName>
</protein>
<reference evidence="3" key="2">
    <citation type="submission" date="2023-05" db="EMBL/GenBank/DDBJ databases">
        <authorList>
            <person name="Schelkunov M.I."/>
        </authorList>
    </citation>
    <scope>NUCLEOTIDE SEQUENCE</scope>
    <source>
        <strain evidence="3">Hsosn_3</strain>
        <tissue evidence="3">Leaf</tissue>
    </source>
</reference>
<dbReference type="SMART" id="SM00567">
    <property type="entry name" value="EZ_HEAT"/>
    <property type="match status" value="3"/>
</dbReference>
<dbReference type="SUPFAM" id="SSF52058">
    <property type="entry name" value="L domain-like"/>
    <property type="match status" value="1"/>
</dbReference>
<evidence type="ECO:0000259" key="2">
    <source>
        <dbReference type="Pfam" id="PF00646"/>
    </source>
</evidence>
<sequence>MAESSTRQIGRISEDRISELPLHIKEIVLCFLPIQDAVRTSVLSTTWRRCWTTIPHLIFDDQFSIWSKLSEYRGQVAVKLVSVINKVLLLHDGPILKFTLMLPPDLRCDGEIIYDFVDQWIPLITKKGVKQLIVEEDYEFEETRPHNFSFLDLTHLRLTNVLFPYTPAFGGFTNLINLELVNVTFNFGQSIFNCPSETSILVKVLGDLPKIKNFSSGREYLKYLAAGGCPNRLSQPLPYLKTLNICDMNFADLSEVSCFLCLIQSAPNLCELHISHYECDHDEDSGCDCDDEEDLKNYWIEDFNDCSTIDHLEIVTFSNFICLKAEMELVKFLLASPFLSVDPAAPSSGSSVHQLREVLLDEDKKMYERYSALFRLRNHGGDEAISAIVKALGANSALLRHEVAYVLGQLQNKSATDALSGVLKDVHEHPMVRHEAAEALGSIADGHSVAVSIFLFFFLFRFSVNSRLGEFVPREIVTYLMDFLVYENIFEYLELKDIDTQTHIISIICHVVRSWEIGEEMRNNIIENLMRLIESDKGDLEGGDGESEGEGSDSEED</sequence>
<dbReference type="InterPro" id="IPR011989">
    <property type="entry name" value="ARM-like"/>
</dbReference>
<dbReference type="Pfam" id="PF00646">
    <property type="entry name" value="F-box"/>
    <property type="match status" value="1"/>
</dbReference>
<dbReference type="PANTHER" id="PTHR12697">
    <property type="entry name" value="PBS LYASE HEAT-LIKE PROTEIN"/>
    <property type="match status" value="1"/>
</dbReference>
<dbReference type="AlphaFoldDB" id="A0AAD8MHQ5"/>
<organism evidence="3 4">
    <name type="scientific">Heracleum sosnowskyi</name>
    <dbReference type="NCBI Taxonomy" id="360622"/>
    <lineage>
        <taxon>Eukaryota</taxon>
        <taxon>Viridiplantae</taxon>
        <taxon>Streptophyta</taxon>
        <taxon>Embryophyta</taxon>
        <taxon>Tracheophyta</taxon>
        <taxon>Spermatophyta</taxon>
        <taxon>Magnoliopsida</taxon>
        <taxon>eudicotyledons</taxon>
        <taxon>Gunneridae</taxon>
        <taxon>Pentapetalae</taxon>
        <taxon>asterids</taxon>
        <taxon>campanulids</taxon>
        <taxon>Apiales</taxon>
        <taxon>Apiaceae</taxon>
        <taxon>Apioideae</taxon>
        <taxon>apioid superclade</taxon>
        <taxon>Tordylieae</taxon>
        <taxon>Tordyliinae</taxon>
        <taxon>Heracleum</taxon>
    </lineage>
</organism>
<proteinExistence type="predicted"/>
<name>A0AAD8MHQ5_9APIA</name>
<feature type="compositionally biased region" description="Acidic residues" evidence="1">
    <location>
        <begin position="541"/>
        <end position="557"/>
    </location>
</feature>
<gene>
    <name evidence="3" type="ORF">POM88_029487</name>
</gene>
<dbReference type="EMBL" id="JAUIZM010000007">
    <property type="protein sequence ID" value="KAK1373294.1"/>
    <property type="molecule type" value="Genomic_DNA"/>
</dbReference>
<reference evidence="3" key="1">
    <citation type="submission" date="2023-02" db="EMBL/GenBank/DDBJ databases">
        <title>Genome of toxic invasive species Heracleum sosnowskyi carries increased number of genes despite the absence of recent whole-genome duplications.</title>
        <authorList>
            <person name="Schelkunov M."/>
            <person name="Shtratnikova V."/>
            <person name="Makarenko M."/>
            <person name="Klepikova A."/>
            <person name="Omelchenko D."/>
            <person name="Novikova G."/>
            <person name="Obukhova E."/>
            <person name="Bogdanov V."/>
            <person name="Penin A."/>
            <person name="Logacheva M."/>
        </authorList>
    </citation>
    <scope>NUCLEOTIDE SEQUENCE</scope>
    <source>
        <strain evidence="3">Hsosn_3</strain>
        <tissue evidence="3">Leaf</tissue>
    </source>
</reference>
<dbReference type="SUPFAM" id="SSF81383">
    <property type="entry name" value="F-box domain"/>
    <property type="match status" value="1"/>
</dbReference>
<evidence type="ECO:0000313" key="4">
    <source>
        <dbReference type="Proteomes" id="UP001237642"/>
    </source>
</evidence>
<dbReference type="GO" id="GO:0016491">
    <property type="term" value="F:oxidoreductase activity"/>
    <property type="evidence" value="ECO:0007669"/>
    <property type="project" value="TreeGrafter"/>
</dbReference>
<dbReference type="InterPro" id="IPR004155">
    <property type="entry name" value="PBS_lyase_HEAT"/>
</dbReference>
<evidence type="ECO:0000313" key="3">
    <source>
        <dbReference type="EMBL" id="KAK1373294.1"/>
    </source>
</evidence>